<dbReference type="InterPro" id="IPR004242">
    <property type="entry name" value="Transposase_21"/>
</dbReference>
<sequence>MRGFIAKYYNWTFHGEESVPEYFEAATALPMSEEPTPLAHVEANNHPHWGDEQHMDWAQRMVLDAVRPSYFSSSHDGVPDDVGNKILPYGHTLPGDYYNTKKLIKDLGLPIEKIGVWLYYLRATAEHMMWHATHQTRQGSMCHPSDDEASKHSDYMYPNFANDPRNFRLPQAAAVVHVGVRTYGHATDNEFIMRQALMCTVNDLPAYGMASGWSTTEVMGFSICMDDTMTFHLQHGRKACYFDCHRQFLPVQHRYQRNNKAFTKNRVQNKAMDHKWTKKSIFWDLPYWSTLMIRHNLDVMHIEKNIFDNIFNTVMNIKRKTKDNLNTHLDLKSICNRPELELELDEHRSNVMPKAAYTLSKEQKRRVREWIKGLKVPDGYASNLARCVDMMNCICTA</sequence>
<protein>
    <submittedName>
        <fullName evidence="1">Uncharacterized protein</fullName>
    </submittedName>
</protein>
<dbReference type="Pfam" id="PF02992">
    <property type="entry name" value="Transposase_21"/>
    <property type="match status" value="1"/>
</dbReference>
<reference evidence="1" key="1">
    <citation type="submission" date="2020-06" db="EMBL/GenBank/DDBJ databases">
        <authorList>
            <person name="Li T."/>
            <person name="Hu X."/>
            <person name="Zhang T."/>
            <person name="Song X."/>
            <person name="Zhang H."/>
            <person name="Dai N."/>
            <person name="Sheng W."/>
            <person name="Hou X."/>
            <person name="Wei L."/>
        </authorList>
    </citation>
    <scope>NUCLEOTIDE SEQUENCE</scope>
    <source>
        <strain evidence="1">G02</strain>
        <tissue evidence="1">Leaf</tissue>
    </source>
</reference>
<dbReference type="PANTHER" id="PTHR10775:SF193">
    <property type="entry name" value="DUF4216 DOMAIN-CONTAINING PROTEIN"/>
    <property type="match status" value="1"/>
</dbReference>
<proteinExistence type="predicted"/>
<comment type="caution">
    <text evidence="1">The sequence shown here is derived from an EMBL/GenBank/DDBJ whole genome shotgun (WGS) entry which is preliminary data.</text>
</comment>
<evidence type="ECO:0000313" key="1">
    <source>
        <dbReference type="EMBL" id="KAL0320266.1"/>
    </source>
</evidence>
<dbReference type="PANTHER" id="PTHR10775">
    <property type="entry name" value="OS08G0208400 PROTEIN"/>
    <property type="match status" value="1"/>
</dbReference>
<dbReference type="EMBL" id="JACGWJ010000024">
    <property type="protein sequence ID" value="KAL0320266.1"/>
    <property type="molecule type" value="Genomic_DNA"/>
</dbReference>
<accession>A0AAW2LMF4</accession>
<name>A0AAW2LMF4_SESRA</name>
<gene>
    <name evidence="1" type="ORF">Sradi_5288100</name>
</gene>
<organism evidence="1">
    <name type="scientific">Sesamum radiatum</name>
    <name type="common">Black benniseed</name>
    <dbReference type="NCBI Taxonomy" id="300843"/>
    <lineage>
        <taxon>Eukaryota</taxon>
        <taxon>Viridiplantae</taxon>
        <taxon>Streptophyta</taxon>
        <taxon>Embryophyta</taxon>
        <taxon>Tracheophyta</taxon>
        <taxon>Spermatophyta</taxon>
        <taxon>Magnoliopsida</taxon>
        <taxon>eudicotyledons</taxon>
        <taxon>Gunneridae</taxon>
        <taxon>Pentapetalae</taxon>
        <taxon>asterids</taxon>
        <taxon>lamiids</taxon>
        <taxon>Lamiales</taxon>
        <taxon>Pedaliaceae</taxon>
        <taxon>Sesamum</taxon>
    </lineage>
</organism>
<dbReference type="AlphaFoldDB" id="A0AAW2LMF4"/>
<reference evidence="1" key="2">
    <citation type="journal article" date="2024" name="Plant">
        <title>Genomic evolution and insights into agronomic trait innovations of Sesamum species.</title>
        <authorList>
            <person name="Miao H."/>
            <person name="Wang L."/>
            <person name="Qu L."/>
            <person name="Liu H."/>
            <person name="Sun Y."/>
            <person name="Le M."/>
            <person name="Wang Q."/>
            <person name="Wei S."/>
            <person name="Zheng Y."/>
            <person name="Lin W."/>
            <person name="Duan Y."/>
            <person name="Cao H."/>
            <person name="Xiong S."/>
            <person name="Wang X."/>
            <person name="Wei L."/>
            <person name="Li C."/>
            <person name="Ma Q."/>
            <person name="Ju M."/>
            <person name="Zhao R."/>
            <person name="Li G."/>
            <person name="Mu C."/>
            <person name="Tian Q."/>
            <person name="Mei H."/>
            <person name="Zhang T."/>
            <person name="Gao T."/>
            <person name="Zhang H."/>
        </authorList>
    </citation>
    <scope>NUCLEOTIDE SEQUENCE</scope>
    <source>
        <strain evidence="1">G02</strain>
    </source>
</reference>